<reference evidence="1 2" key="1">
    <citation type="submission" date="2016-11" db="EMBL/GenBank/DDBJ databases">
        <title>Trade-off between light-utilization and light-protection in marine flavobacteria.</title>
        <authorList>
            <person name="Kumagai Y."/>
        </authorList>
    </citation>
    <scope>NUCLEOTIDE SEQUENCE [LARGE SCALE GENOMIC DNA]</scope>
    <source>
        <strain evidence="1 2">JCM 13191</strain>
    </source>
</reference>
<sequence>MKNILLILISCLALLSCDKNDDDNSQDPISQLPPATMTGENTFGFLLNGEPINVTNTTQQFAIYQGGFLQFGAEPEFNNTEIRIKLILLNPLGENIQYDLTDFSNYRSRIQIISSSNCFYDYEETITGNVFFSKIDSTNFIISGKFEFTTSTDGCEQVQITDGRFDLQYIP</sequence>
<gene>
    <name evidence="1" type="ORF">BST97_10880</name>
</gene>
<protein>
    <recommendedName>
        <fullName evidence="3">Lipoprotein</fullName>
    </recommendedName>
</protein>
<dbReference type="PROSITE" id="PS51257">
    <property type="entry name" value="PROKAR_LIPOPROTEIN"/>
    <property type="match status" value="1"/>
</dbReference>
<proteinExistence type="predicted"/>
<dbReference type="EMBL" id="CP019344">
    <property type="protein sequence ID" value="ARN78449.1"/>
    <property type="molecule type" value="Genomic_DNA"/>
</dbReference>
<dbReference type="RefSeq" id="WP_085767253.1">
    <property type="nucleotide sequence ID" value="NZ_CP019344.1"/>
</dbReference>
<dbReference type="STRING" id="331648.BST97_10880"/>
<organism evidence="1 2">
    <name type="scientific">Nonlabens spongiae</name>
    <dbReference type="NCBI Taxonomy" id="331648"/>
    <lineage>
        <taxon>Bacteria</taxon>
        <taxon>Pseudomonadati</taxon>
        <taxon>Bacteroidota</taxon>
        <taxon>Flavobacteriia</taxon>
        <taxon>Flavobacteriales</taxon>
        <taxon>Flavobacteriaceae</taxon>
        <taxon>Nonlabens</taxon>
    </lineage>
</organism>
<evidence type="ECO:0000313" key="2">
    <source>
        <dbReference type="Proteomes" id="UP000193431"/>
    </source>
</evidence>
<evidence type="ECO:0008006" key="3">
    <source>
        <dbReference type="Google" id="ProtNLM"/>
    </source>
</evidence>
<accession>A0A1W6MLU9</accession>
<name>A0A1W6MLU9_9FLAO</name>
<dbReference type="AlphaFoldDB" id="A0A1W6MLU9"/>
<dbReference type="OrthoDB" id="881763at2"/>
<evidence type="ECO:0000313" key="1">
    <source>
        <dbReference type="EMBL" id="ARN78449.1"/>
    </source>
</evidence>
<keyword evidence="2" id="KW-1185">Reference proteome</keyword>
<dbReference type="Proteomes" id="UP000193431">
    <property type="component" value="Chromosome"/>
</dbReference>